<dbReference type="PROSITE" id="PS50801">
    <property type="entry name" value="STAS"/>
    <property type="match status" value="1"/>
</dbReference>
<dbReference type="RefSeq" id="WP_071898675.1">
    <property type="nucleotide sequence ID" value="NZ_MPIN01000003.1"/>
</dbReference>
<evidence type="ECO:0000313" key="4">
    <source>
        <dbReference type="EMBL" id="OJH40041.1"/>
    </source>
</evidence>
<dbReference type="EMBL" id="MPIN01000003">
    <property type="protein sequence ID" value="OJH40041.1"/>
    <property type="molecule type" value="Genomic_DNA"/>
</dbReference>
<dbReference type="PROSITE" id="PS50110">
    <property type="entry name" value="RESPONSE_REGULATORY"/>
    <property type="match status" value="1"/>
</dbReference>
<comment type="caution">
    <text evidence="4">The sequence shown here is derived from an EMBL/GenBank/DDBJ whole genome shotgun (WGS) entry which is preliminary data.</text>
</comment>
<dbReference type="Gene3D" id="3.40.50.2300">
    <property type="match status" value="1"/>
</dbReference>
<feature type="domain" description="Response regulatory" evidence="2">
    <location>
        <begin position="10"/>
        <end position="158"/>
    </location>
</feature>
<evidence type="ECO:0000259" key="2">
    <source>
        <dbReference type="PROSITE" id="PS50110"/>
    </source>
</evidence>
<keyword evidence="5" id="KW-1185">Reference proteome</keyword>
<organism evidence="4 5">
    <name type="scientific">Cystobacter ferrugineus</name>
    <dbReference type="NCBI Taxonomy" id="83449"/>
    <lineage>
        <taxon>Bacteria</taxon>
        <taxon>Pseudomonadati</taxon>
        <taxon>Myxococcota</taxon>
        <taxon>Myxococcia</taxon>
        <taxon>Myxococcales</taxon>
        <taxon>Cystobacterineae</taxon>
        <taxon>Archangiaceae</taxon>
        <taxon>Cystobacter</taxon>
    </lineage>
</organism>
<reference evidence="5" key="1">
    <citation type="submission" date="2016-11" db="EMBL/GenBank/DDBJ databases">
        <authorList>
            <person name="Shukria A."/>
            <person name="Stevens D.C."/>
        </authorList>
    </citation>
    <scope>NUCLEOTIDE SEQUENCE [LARGE SCALE GENOMIC DNA]</scope>
    <source>
        <strain evidence="5">Cbfe23</strain>
    </source>
</reference>
<dbReference type="PANTHER" id="PTHR33745">
    <property type="entry name" value="RSBT ANTAGONIST PROTEIN RSBS-RELATED"/>
    <property type="match status" value="1"/>
</dbReference>
<dbReference type="InterPro" id="IPR001789">
    <property type="entry name" value="Sig_transdc_resp-reg_receiver"/>
</dbReference>
<dbReference type="InterPro" id="IPR051932">
    <property type="entry name" value="Bact_StressResp_Reg"/>
</dbReference>
<dbReference type="OrthoDB" id="5512413at2"/>
<gene>
    <name evidence="4" type="ORF">BON30_13310</name>
</gene>
<feature type="modified residue" description="4-aspartylphosphate" evidence="1">
    <location>
        <position position="89"/>
    </location>
</feature>
<dbReference type="SUPFAM" id="SSF52172">
    <property type="entry name" value="CheY-like"/>
    <property type="match status" value="1"/>
</dbReference>
<dbReference type="Pfam" id="PF01740">
    <property type="entry name" value="STAS"/>
    <property type="match status" value="1"/>
</dbReference>
<reference evidence="4 5" key="2">
    <citation type="submission" date="2016-12" db="EMBL/GenBank/DDBJ databases">
        <title>Draft Genome Sequence of Cystobacter ferrugineus Strain Cbfe23.</title>
        <authorList>
            <person name="Akbar S."/>
            <person name="Dowd S.E."/>
            <person name="Stevens D.C."/>
        </authorList>
    </citation>
    <scope>NUCLEOTIDE SEQUENCE [LARGE SCALE GENOMIC DNA]</scope>
    <source>
        <strain evidence="4 5">Cbfe23</strain>
    </source>
</reference>
<dbReference type="STRING" id="83449.BON30_13310"/>
<name>A0A1L9BCR9_9BACT</name>
<dbReference type="InterPro" id="IPR002645">
    <property type="entry name" value="STAS_dom"/>
</dbReference>
<dbReference type="InterPro" id="IPR036513">
    <property type="entry name" value="STAS_dom_sf"/>
</dbReference>
<dbReference type="CDD" id="cd07041">
    <property type="entry name" value="STAS_RsbR_RsbS_like"/>
    <property type="match status" value="1"/>
</dbReference>
<dbReference type="GO" id="GO:0000160">
    <property type="term" value="P:phosphorelay signal transduction system"/>
    <property type="evidence" value="ECO:0007669"/>
    <property type="project" value="InterPro"/>
</dbReference>
<dbReference type="SUPFAM" id="SSF52091">
    <property type="entry name" value="SpoIIaa-like"/>
    <property type="match status" value="1"/>
</dbReference>
<dbReference type="InterPro" id="IPR011006">
    <property type="entry name" value="CheY-like_superfamily"/>
</dbReference>
<dbReference type="Gene3D" id="3.30.750.24">
    <property type="entry name" value="STAS domain"/>
    <property type="match status" value="1"/>
</dbReference>
<feature type="domain" description="STAS" evidence="3">
    <location>
        <begin position="180"/>
        <end position="283"/>
    </location>
</feature>
<proteinExistence type="predicted"/>
<evidence type="ECO:0000259" key="3">
    <source>
        <dbReference type="PROSITE" id="PS50801"/>
    </source>
</evidence>
<dbReference type="AlphaFoldDB" id="A0A1L9BCR9"/>
<evidence type="ECO:0000313" key="5">
    <source>
        <dbReference type="Proteomes" id="UP000182229"/>
    </source>
</evidence>
<accession>A0A1L9BCR9</accession>
<dbReference type="Proteomes" id="UP000182229">
    <property type="component" value="Unassembled WGS sequence"/>
</dbReference>
<evidence type="ECO:0000256" key="1">
    <source>
        <dbReference type="PROSITE-ProRule" id="PRU00169"/>
    </source>
</evidence>
<sequence>MSPHPSENRRILVVDDNEDIHDDFRRILVPREDTSDLDELEAALLGGASTATPRPPTFELTSARQGSEALAMVQKALADGSPYALAFIDVRMPPGWDGVETLVRIWQEDPRLHAVICSAYSDYSWEAMSARFGRTDRLLVLKKPFDPVEVRQMACALVEKWNQLARPSAPTSLALLPLSEDVVLLPLLGQVDPERLRQVREALVMGLSSRRVRFAILDVTGVPGLGPELAEGLLGVARAVSLAGAELVLTGVPPELGRALALLGSDLGGVRTHPTLHSGVAFAMEKPR</sequence>
<protein>
    <recommendedName>
        <fullName evidence="6">Response regulatory domain-containing protein</fullName>
    </recommendedName>
</protein>
<keyword evidence="1" id="KW-0597">Phosphoprotein</keyword>
<evidence type="ECO:0008006" key="6">
    <source>
        <dbReference type="Google" id="ProtNLM"/>
    </source>
</evidence>